<dbReference type="InterPro" id="IPR049875">
    <property type="entry name" value="TypeII_GspH"/>
</dbReference>
<comment type="subcellular location">
    <subcellularLocation>
        <location evidence="1">Cell inner membrane</location>
        <topology evidence="1">Single-pass membrane protein</topology>
    </subcellularLocation>
</comment>
<keyword evidence="3" id="KW-1003">Cell membrane</keyword>
<reference evidence="14 15" key="1">
    <citation type="submission" date="2020-08" db="EMBL/GenBank/DDBJ databases">
        <authorList>
            <person name="Kim C.M."/>
        </authorList>
    </citation>
    <scope>NUCLEOTIDE SEQUENCE [LARGE SCALE GENOMIC DNA]</scope>
    <source>
        <strain evidence="14 15">UL070</strain>
    </source>
</reference>
<keyword evidence="6 12" id="KW-0812">Transmembrane</keyword>
<dbReference type="InterPro" id="IPR022346">
    <property type="entry name" value="T2SS_GspH"/>
</dbReference>
<feature type="domain" description="General secretion pathway GspH" evidence="13">
    <location>
        <begin position="81"/>
        <end position="185"/>
    </location>
</feature>
<evidence type="ECO:0000256" key="5">
    <source>
        <dbReference type="ARBA" id="ARBA00022519"/>
    </source>
</evidence>
<comment type="similarity">
    <text evidence="9">Belongs to the GSP H family.</text>
</comment>
<feature type="transmembrane region" description="Helical" evidence="12">
    <location>
        <begin position="45"/>
        <end position="69"/>
    </location>
</feature>
<keyword evidence="7 12" id="KW-1133">Transmembrane helix</keyword>
<evidence type="ECO:0000256" key="11">
    <source>
        <dbReference type="SAM" id="MobiDB-lite"/>
    </source>
</evidence>
<sequence>MVNEQYSLRSPLRGRPKGRWPQASSEAALNAIFPTRSKSVRGFTLIELLVVLVLLGVLVGVAVLGSGIAASPARKLNDEGERLSSLLRVLLDEAVLDNREYGLLIDRQSYQVLRYEPQRAEWQALAEQGHALPDWVELKLELDEQAVGLPQAAQKKDSKALVPQVLILSSGELTPFRLRLSGRERGAPVLLLASDGFNEPTLQVESQSGPAKK</sequence>
<protein>
    <recommendedName>
        <fullName evidence="2">Type II secretion system protein H</fullName>
    </recommendedName>
    <alternativeName>
        <fullName evidence="10">General secretion pathway protein H</fullName>
    </alternativeName>
</protein>
<dbReference type="PRINTS" id="PR00885">
    <property type="entry name" value="BCTERIALGSPH"/>
</dbReference>
<evidence type="ECO:0000256" key="4">
    <source>
        <dbReference type="ARBA" id="ARBA00022481"/>
    </source>
</evidence>
<dbReference type="PROSITE" id="PS00409">
    <property type="entry name" value="PROKAR_NTER_METHYL"/>
    <property type="match status" value="1"/>
</dbReference>
<dbReference type="EMBL" id="JACJUD010000002">
    <property type="protein sequence ID" value="MBB2495036.1"/>
    <property type="molecule type" value="Genomic_DNA"/>
</dbReference>
<dbReference type="InterPro" id="IPR012902">
    <property type="entry name" value="N_methyl_site"/>
</dbReference>
<evidence type="ECO:0000313" key="15">
    <source>
        <dbReference type="Proteomes" id="UP000542720"/>
    </source>
</evidence>
<dbReference type="Gene3D" id="3.55.40.10">
    <property type="entry name" value="minor pseudopilin epsh domain"/>
    <property type="match status" value="1"/>
</dbReference>
<keyword evidence="8 12" id="KW-0472">Membrane</keyword>
<dbReference type="NCBIfam" id="TIGR02532">
    <property type="entry name" value="IV_pilin_GFxxxE"/>
    <property type="match status" value="1"/>
</dbReference>
<dbReference type="Proteomes" id="UP000542720">
    <property type="component" value="Unassembled WGS sequence"/>
</dbReference>
<evidence type="ECO:0000256" key="10">
    <source>
        <dbReference type="ARBA" id="ARBA00030775"/>
    </source>
</evidence>
<keyword evidence="4" id="KW-0488">Methylation</keyword>
<dbReference type="Pfam" id="PF07963">
    <property type="entry name" value="N_methyl"/>
    <property type="match status" value="1"/>
</dbReference>
<evidence type="ECO:0000256" key="9">
    <source>
        <dbReference type="ARBA" id="ARBA00025772"/>
    </source>
</evidence>
<name>A0A7W4LKW2_9GAMM</name>
<dbReference type="Pfam" id="PF12019">
    <property type="entry name" value="GspH"/>
    <property type="match status" value="1"/>
</dbReference>
<organism evidence="14 15">
    <name type="scientific">Aquipseudomonas ullengensis</name>
    <dbReference type="NCBI Taxonomy" id="2759166"/>
    <lineage>
        <taxon>Bacteria</taxon>
        <taxon>Pseudomonadati</taxon>
        <taxon>Pseudomonadota</taxon>
        <taxon>Gammaproteobacteria</taxon>
        <taxon>Pseudomonadales</taxon>
        <taxon>Pseudomonadaceae</taxon>
        <taxon>Aquipseudomonas</taxon>
    </lineage>
</organism>
<evidence type="ECO:0000256" key="8">
    <source>
        <dbReference type="ARBA" id="ARBA00023136"/>
    </source>
</evidence>
<proteinExistence type="inferred from homology"/>
<evidence type="ECO:0000256" key="3">
    <source>
        <dbReference type="ARBA" id="ARBA00022475"/>
    </source>
</evidence>
<gene>
    <name evidence="14" type="primary">gspH</name>
    <name evidence="14" type="ORF">H3H51_08390</name>
</gene>
<comment type="caution">
    <text evidence="14">The sequence shown here is derived from an EMBL/GenBank/DDBJ whole genome shotgun (WGS) entry which is preliminary data.</text>
</comment>
<dbReference type="SUPFAM" id="SSF54523">
    <property type="entry name" value="Pili subunits"/>
    <property type="match status" value="1"/>
</dbReference>
<dbReference type="InterPro" id="IPR002416">
    <property type="entry name" value="T2SS_protein-GspH"/>
</dbReference>
<dbReference type="GO" id="GO:0005886">
    <property type="term" value="C:plasma membrane"/>
    <property type="evidence" value="ECO:0007669"/>
    <property type="project" value="UniProtKB-SubCell"/>
</dbReference>
<keyword evidence="15" id="KW-1185">Reference proteome</keyword>
<evidence type="ECO:0000259" key="13">
    <source>
        <dbReference type="Pfam" id="PF12019"/>
    </source>
</evidence>
<evidence type="ECO:0000256" key="1">
    <source>
        <dbReference type="ARBA" id="ARBA00004377"/>
    </source>
</evidence>
<evidence type="ECO:0000256" key="6">
    <source>
        <dbReference type="ARBA" id="ARBA00022692"/>
    </source>
</evidence>
<feature type="region of interest" description="Disordered" evidence="11">
    <location>
        <begin position="1"/>
        <end position="21"/>
    </location>
</feature>
<dbReference type="AlphaFoldDB" id="A0A7W4LKW2"/>
<dbReference type="GO" id="GO:0015627">
    <property type="term" value="C:type II protein secretion system complex"/>
    <property type="evidence" value="ECO:0007669"/>
    <property type="project" value="InterPro"/>
</dbReference>
<dbReference type="InterPro" id="IPR045584">
    <property type="entry name" value="Pilin-like"/>
</dbReference>
<evidence type="ECO:0000313" key="14">
    <source>
        <dbReference type="EMBL" id="MBB2495036.1"/>
    </source>
</evidence>
<keyword evidence="5" id="KW-0997">Cell inner membrane</keyword>
<dbReference type="NCBIfam" id="TIGR01708">
    <property type="entry name" value="typeII_sec_gspH"/>
    <property type="match status" value="1"/>
</dbReference>
<accession>A0A7W4LKW2</accession>
<evidence type="ECO:0000256" key="12">
    <source>
        <dbReference type="SAM" id="Phobius"/>
    </source>
</evidence>
<evidence type="ECO:0000256" key="7">
    <source>
        <dbReference type="ARBA" id="ARBA00022989"/>
    </source>
</evidence>
<dbReference type="GO" id="GO:0015628">
    <property type="term" value="P:protein secretion by the type II secretion system"/>
    <property type="evidence" value="ECO:0007669"/>
    <property type="project" value="InterPro"/>
</dbReference>
<evidence type="ECO:0000256" key="2">
    <source>
        <dbReference type="ARBA" id="ARBA00021549"/>
    </source>
</evidence>